<proteinExistence type="predicted"/>
<name>A0ACC2Q5F2_9NEOP</name>
<gene>
    <name evidence="1" type="ORF">PYW08_010011</name>
</gene>
<dbReference type="EMBL" id="CM056801">
    <property type="protein sequence ID" value="KAJ8708629.1"/>
    <property type="molecule type" value="Genomic_DNA"/>
</dbReference>
<keyword evidence="2" id="KW-1185">Reference proteome</keyword>
<comment type="caution">
    <text evidence="1">The sequence shown here is derived from an EMBL/GenBank/DDBJ whole genome shotgun (WGS) entry which is preliminary data.</text>
</comment>
<dbReference type="Proteomes" id="UP001231649">
    <property type="component" value="Chromosome 25"/>
</dbReference>
<accession>A0ACC2Q5F2</accession>
<sequence length="417" mass="46639">MRALYLLVSLALCSASTSKRGIVRVQGSLDNLYINFGTCPEYTNVLEDYREAMNNFTVETFKEVASHGTYQYVMSPLSMWMTIAGMAEGADYITQHQLFDLLHLPRDPCVRHKYYQLAASRYSLTNDAAVISNRVLVIDEGVTPNPVWHNFVAGNSLLDVLTAPIKYNPIGAASKIRQIVYANFPRLDLHGNSVLVDTIDYNGLWHTAFTDAVVKRAPFYSLSGKNIGAVDLMTVRRHGRIGYVPLIKSKVLELPIGKDKKYSLVIALLVGNHDLHPIISELKSSIIPTVLGSLRETKVPIDVALPQFTLNSELDAKTILEGLGITKLWTDPQATRYISTPPALPSSYVQRATLTLNKDGVHLPPIAELRSYRPPFSPEESFFSEFIADRPFMFALYDTETYTCLMASVYTEPTYPY</sequence>
<organism evidence="1 2">
    <name type="scientific">Mythimna loreyi</name>
    <dbReference type="NCBI Taxonomy" id="667449"/>
    <lineage>
        <taxon>Eukaryota</taxon>
        <taxon>Metazoa</taxon>
        <taxon>Ecdysozoa</taxon>
        <taxon>Arthropoda</taxon>
        <taxon>Hexapoda</taxon>
        <taxon>Insecta</taxon>
        <taxon>Pterygota</taxon>
        <taxon>Neoptera</taxon>
        <taxon>Endopterygota</taxon>
        <taxon>Lepidoptera</taxon>
        <taxon>Glossata</taxon>
        <taxon>Ditrysia</taxon>
        <taxon>Noctuoidea</taxon>
        <taxon>Noctuidae</taxon>
        <taxon>Noctuinae</taxon>
        <taxon>Hadenini</taxon>
        <taxon>Mythimna</taxon>
    </lineage>
</organism>
<protein>
    <submittedName>
        <fullName evidence="1">Uncharacterized protein</fullName>
    </submittedName>
</protein>
<reference evidence="1" key="1">
    <citation type="submission" date="2023-03" db="EMBL/GenBank/DDBJ databases">
        <title>Chromosome-level genomes of two armyworms, Mythimna separata and Mythimna loreyi, provide insights into the biosynthesis and reception of sex pheromones.</title>
        <authorList>
            <person name="Zhao H."/>
        </authorList>
    </citation>
    <scope>NUCLEOTIDE SEQUENCE</scope>
    <source>
        <strain evidence="1">BeijingLab</strain>
    </source>
</reference>
<evidence type="ECO:0000313" key="2">
    <source>
        <dbReference type="Proteomes" id="UP001231649"/>
    </source>
</evidence>
<evidence type="ECO:0000313" key="1">
    <source>
        <dbReference type="EMBL" id="KAJ8708629.1"/>
    </source>
</evidence>